<sequence>MLKFDDPQFLAQLQKLSEELKTEQVKALDSKRYADLARFTGIEQGLILAINIARQESVRVPRVSDLPLLGAVIATLYDDDALAE</sequence>
<comment type="caution">
    <text evidence="1">The sequence shown here is derived from an EMBL/GenBank/DDBJ whole genome shotgun (WGS) entry which is preliminary data.</text>
</comment>
<dbReference type="AlphaFoldDB" id="A0A7W6J4P5"/>
<reference evidence="1 2" key="1">
    <citation type="submission" date="2020-08" db="EMBL/GenBank/DDBJ databases">
        <title>Genomic Encyclopedia of Type Strains, Phase IV (KMG-IV): sequencing the most valuable type-strain genomes for metagenomic binning, comparative biology and taxonomic classification.</title>
        <authorList>
            <person name="Goeker M."/>
        </authorList>
    </citation>
    <scope>NUCLEOTIDE SEQUENCE [LARGE SCALE GENOMIC DNA]</scope>
    <source>
        <strain evidence="1 2">DSM 29853</strain>
    </source>
</reference>
<name>A0A7W6J4P5_9HYPH</name>
<organism evidence="1 2">
    <name type="scientific">Gellertiella hungarica</name>
    <dbReference type="NCBI Taxonomy" id="1572859"/>
    <lineage>
        <taxon>Bacteria</taxon>
        <taxon>Pseudomonadati</taxon>
        <taxon>Pseudomonadota</taxon>
        <taxon>Alphaproteobacteria</taxon>
        <taxon>Hyphomicrobiales</taxon>
        <taxon>Rhizobiaceae</taxon>
        <taxon>Gellertiella</taxon>
    </lineage>
</organism>
<evidence type="ECO:0000313" key="2">
    <source>
        <dbReference type="Proteomes" id="UP000528286"/>
    </source>
</evidence>
<protein>
    <submittedName>
        <fullName evidence="1">Uncharacterized protein</fullName>
    </submittedName>
</protein>
<keyword evidence="2" id="KW-1185">Reference proteome</keyword>
<evidence type="ECO:0000313" key="1">
    <source>
        <dbReference type="EMBL" id="MBB4064754.1"/>
    </source>
</evidence>
<gene>
    <name evidence="1" type="ORF">GGR23_001941</name>
</gene>
<dbReference type="Proteomes" id="UP000528286">
    <property type="component" value="Unassembled WGS sequence"/>
</dbReference>
<proteinExistence type="predicted"/>
<accession>A0A7W6J4P5</accession>
<dbReference type="RefSeq" id="WP_183366036.1">
    <property type="nucleotide sequence ID" value="NZ_JACIEZ010000003.1"/>
</dbReference>
<dbReference type="EMBL" id="JACIEZ010000003">
    <property type="protein sequence ID" value="MBB4064754.1"/>
    <property type="molecule type" value="Genomic_DNA"/>
</dbReference>